<dbReference type="Pfam" id="PF01400">
    <property type="entry name" value="Astacin"/>
    <property type="match status" value="1"/>
</dbReference>
<dbReference type="Proteomes" id="UP001446871">
    <property type="component" value="Unassembled WGS sequence"/>
</dbReference>
<dbReference type="InterPro" id="IPR001506">
    <property type="entry name" value="Peptidase_M12A"/>
</dbReference>
<proteinExistence type="predicted"/>
<protein>
    <recommendedName>
        <fullName evidence="1">Metalloendopeptidase</fullName>
        <ecNumber evidence="1">3.4.24.-</ecNumber>
    </recommendedName>
</protein>
<feature type="domain" description="Peptidase M12A" evidence="2">
    <location>
        <begin position="78"/>
        <end position="141"/>
    </location>
</feature>
<gene>
    <name evidence="3" type="ORF">PG996_004939</name>
</gene>
<dbReference type="EMBL" id="JAQQWM010000003">
    <property type="protein sequence ID" value="KAK8071591.1"/>
    <property type="molecule type" value="Genomic_DNA"/>
</dbReference>
<evidence type="ECO:0000313" key="3">
    <source>
        <dbReference type="EMBL" id="KAK8071591.1"/>
    </source>
</evidence>
<keyword evidence="1" id="KW-0862">Zinc</keyword>
<keyword evidence="1" id="KW-0378">Hydrolase</keyword>
<sequence length="184" mass="21635">MQHELVRSLVHEHIHTLEIPIRFEFMYHDYRGPSTIRITFITSGHSRSNIGLRASHGSADDYTMRLNLKGDSNWNQRRILHEFGHALGLEHQHQHPDSGIDWNLTELKRRFKEQRIRRSFLPKIERLRSVPYDRDSVMHYPIDKDLTNNLCRSIPLNIVLSEGDKKLLRSMYHRQPALAGARGV</sequence>
<keyword evidence="1" id="KW-0482">Metalloprotease</keyword>
<dbReference type="InterPro" id="IPR024079">
    <property type="entry name" value="MetalloPept_cat_dom_sf"/>
</dbReference>
<keyword evidence="1" id="KW-0479">Metal-binding</keyword>
<organism evidence="3 4">
    <name type="scientific">Apiospora saccharicola</name>
    <dbReference type="NCBI Taxonomy" id="335842"/>
    <lineage>
        <taxon>Eukaryota</taxon>
        <taxon>Fungi</taxon>
        <taxon>Dikarya</taxon>
        <taxon>Ascomycota</taxon>
        <taxon>Pezizomycotina</taxon>
        <taxon>Sordariomycetes</taxon>
        <taxon>Xylariomycetidae</taxon>
        <taxon>Amphisphaeriales</taxon>
        <taxon>Apiosporaceae</taxon>
        <taxon>Apiospora</taxon>
    </lineage>
</organism>
<comment type="cofactor">
    <cofactor evidence="1">
        <name>Zn(2+)</name>
        <dbReference type="ChEBI" id="CHEBI:29105"/>
    </cofactor>
    <text evidence="1">Binds 1 zinc ion per subunit.</text>
</comment>
<dbReference type="SUPFAM" id="SSF55486">
    <property type="entry name" value="Metalloproteases ('zincins'), catalytic domain"/>
    <property type="match status" value="1"/>
</dbReference>
<evidence type="ECO:0000259" key="2">
    <source>
        <dbReference type="Pfam" id="PF01400"/>
    </source>
</evidence>
<keyword evidence="4" id="KW-1185">Reference proteome</keyword>
<comment type="caution">
    <text evidence="3">The sequence shown here is derived from an EMBL/GenBank/DDBJ whole genome shotgun (WGS) entry which is preliminary data.</text>
</comment>
<dbReference type="Gene3D" id="3.40.390.10">
    <property type="entry name" value="Collagenase (Catalytic Domain)"/>
    <property type="match status" value="1"/>
</dbReference>
<name>A0ABR1VK32_9PEZI</name>
<evidence type="ECO:0000313" key="4">
    <source>
        <dbReference type="Proteomes" id="UP001446871"/>
    </source>
</evidence>
<evidence type="ECO:0000256" key="1">
    <source>
        <dbReference type="RuleBase" id="RU361183"/>
    </source>
</evidence>
<reference evidence="3 4" key="1">
    <citation type="submission" date="2023-01" db="EMBL/GenBank/DDBJ databases">
        <title>Analysis of 21 Apiospora genomes using comparative genomics revels a genus with tremendous synthesis potential of carbohydrate active enzymes and secondary metabolites.</title>
        <authorList>
            <person name="Sorensen T."/>
        </authorList>
    </citation>
    <scope>NUCLEOTIDE SEQUENCE [LARGE SCALE GENOMIC DNA]</scope>
    <source>
        <strain evidence="3 4">CBS 83171</strain>
    </source>
</reference>
<dbReference type="EC" id="3.4.24.-" evidence="1"/>
<dbReference type="PRINTS" id="PR00480">
    <property type="entry name" value="ASTACIN"/>
</dbReference>
<accession>A0ABR1VK32</accession>
<keyword evidence="1" id="KW-0645">Protease</keyword>